<sequence length="64" mass="6903">MTLSGPAADEFTLPRHPLLRIIFWTSTALFIGFSLGVVTSQIAAFHQPKCIEGKSEIAPSPFTG</sequence>
<keyword evidence="1" id="KW-0812">Transmembrane</keyword>
<name>A0A963Z1J9_9PROT</name>
<reference evidence="2 3" key="1">
    <citation type="journal article" date="2021" name="Microorganisms">
        <title>Acidisoma silvae sp. nov. and Acidisomacellulosilytica sp. nov., Two Acidophilic Bacteria Isolated from Decaying Wood, Hydrolyzing Cellulose and Producing Poly-3-hydroxybutyrate.</title>
        <authorList>
            <person name="Mieszkin S."/>
            <person name="Pouder E."/>
            <person name="Uroz S."/>
            <person name="Simon-Colin C."/>
            <person name="Alain K."/>
        </authorList>
    </citation>
    <scope>NUCLEOTIDE SEQUENCE [LARGE SCALE GENOMIC DNA]</scope>
    <source>
        <strain evidence="2 3">HW T5.17</strain>
    </source>
</reference>
<evidence type="ECO:0000256" key="1">
    <source>
        <dbReference type="SAM" id="Phobius"/>
    </source>
</evidence>
<dbReference type="AlphaFoldDB" id="A0A963Z1J9"/>
<keyword evidence="3" id="KW-1185">Reference proteome</keyword>
<dbReference type="Proteomes" id="UP000721844">
    <property type="component" value="Unassembled WGS sequence"/>
</dbReference>
<proteinExistence type="predicted"/>
<gene>
    <name evidence="2" type="ORF">ACELLULO517_08015</name>
</gene>
<dbReference type="RefSeq" id="WP_227306780.1">
    <property type="nucleotide sequence ID" value="NZ_JAESVA010000002.1"/>
</dbReference>
<keyword evidence="1" id="KW-0472">Membrane</keyword>
<dbReference type="EMBL" id="JAESVA010000002">
    <property type="protein sequence ID" value="MCB8880175.1"/>
    <property type="molecule type" value="Genomic_DNA"/>
</dbReference>
<keyword evidence="1" id="KW-1133">Transmembrane helix</keyword>
<comment type="caution">
    <text evidence="2">The sequence shown here is derived from an EMBL/GenBank/DDBJ whole genome shotgun (WGS) entry which is preliminary data.</text>
</comment>
<evidence type="ECO:0000313" key="3">
    <source>
        <dbReference type="Proteomes" id="UP000721844"/>
    </source>
</evidence>
<protein>
    <submittedName>
        <fullName evidence="2">Uncharacterized protein</fullName>
    </submittedName>
</protein>
<organism evidence="2 3">
    <name type="scientific">Acidisoma cellulosilyticum</name>
    <dbReference type="NCBI Taxonomy" id="2802395"/>
    <lineage>
        <taxon>Bacteria</taxon>
        <taxon>Pseudomonadati</taxon>
        <taxon>Pseudomonadota</taxon>
        <taxon>Alphaproteobacteria</taxon>
        <taxon>Acetobacterales</taxon>
        <taxon>Acidocellaceae</taxon>
        <taxon>Acidisoma</taxon>
    </lineage>
</organism>
<evidence type="ECO:0000313" key="2">
    <source>
        <dbReference type="EMBL" id="MCB8880175.1"/>
    </source>
</evidence>
<feature type="transmembrane region" description="Helical" evidence="1">
    <location>
        <begin position="21"/>
        <end position="45"/>
    </location>
</feature>
<accession>A0A963Z1J9</accession>